<dbReference type="Ensembl" id="ENSCUST00005001405.1">
    <property type="protein sequence ID" value="ENSCUSP00005001328.1"/>
    <property type="gene ID" value="ENSCUSG00005000926.1"/>
</dbReference>
<dbReference type="PANTHER" id="PTHR15045:SF1">
    <property type="entry name" value="FUCOSE-1-PHOSPHATE GUANYLYLTRANSFERASE"/>
    <property type="match status" value="1"/>
</dbReference>
<reference evidence="1" key="2">
    <citation type="submission" date="2025-08" db="UniProtKB">
        <authorList>
            <consortium name="Ensembl"/>
        </authorList>
    </citation>
    <scope>IDENTIFICATION</scope>
</reference>
<name>A0A8C3XXY8_CATUS</name>
<reference evidence="1" key="1">
    <citation type="submission" date="2020-10" db="EMBL/GenBank/DDBJ databases">
        <title>Catharus ustulatus (Swainson's thrush) genome, bCatUst1, primary haplotype v2.</title>
        <authorList>
            <person name="Delmore K."/>
            <person name="Vafadar M."/>
            <person name="Formenti G."/>
            <person name="Chow W."/>
            <person name="Pelan S."/>
            <person name="Howe K."/>
            <person name="Rhie A."/>
            <person name="Mountcastle J."/>
            <person name="Haase B."/>
            <person name="Fedrigo O."/>
            <person name="Jarvis E.D."/>
        </authorList>
    </citation>
    <scope>NUCLEOTIDE SEQUENCE [LARGE SCALE GENOMIC DNA]</scope>
</reference>
<dbReference type="Proteomes" id="UP000694563">
    <property type="component" value="Chromosome 9"/>
</dbReference>
<keyword evidence="2" id="KW-1185">Reference proteome</keyword>
<evidence type="ECO:0000313" key="2">
    <source>
        <dbReference type="Proteomes" id="UP000694563"/>
    </source>
</evidence>
<evidence type="ECO:0000313" key="1">
    <source>
        <dbReference type="Ensembl" id="ENSCUSP00005001328.1"/>
    </source>
</evidence>
<protein>
    <submittedName>
        <fullName evidence="1">Uncharacterized protein</fullName>
    </submittedName>
</protein>
<reference evidence="1" key="3">
    <citation type="submission" date="2025-09" db="UniProtKB">
        <authorList>
            <consortium name="Ensembl"/>
        </authorList>
    </citation>
    <scope>IDENTIFICATION</scope>
</reference>
<sequence length="167" mass="18562">RSAAMGQRSAERREHTARRLERFAALRGTAARPGELWDAVVLTAADAAQAGAFRAQLEEKRRRGQLPRGVRYLVCADPPGPRIGNGGSTLHALQCLEEQYGDQWTSFTVLLIHSGKLSFICFASETERSHLLWGLVCAQAERFLMLLCTCEIAAWVQVFAHFYTVSV</sequence>
<dbReference type="PANTHER" id="PTHR15045">
    <property type="entry name" value="FUCOSE-1-PHOSPHATE GUANYLYLTRANSFERASE"/>
    <property type="match status" value="1"/>
</dbReference>
<accession>A0A8C3XXY8</accession>
<dbReference type="AlphaFoldDB" id="A0A8C3XXY8"/>
<proteinExistence type="predicted"/>
<organism evidence="1 2">
    <name type="scientific">Catharus ustulatus</name>
    <name type="common">Russet-backed thrush</name>
    <name type="synonym">Hylocichla ustulatus</name>
    <dbReference type="NCBI Taxonomy" id="91951"/>
    <lineage>
        <taxon>Eukaryota</taxon>
        <taxon>Metazoa</taxon>
        <taxon>Chordata</taxon>
        <taxon>Craniata</taxon>
        <taxon>Vertebrata</taxon>
        <taxon>Euteleostomi</taxon>
        <taxon>Archelosauria</taxon>
        <taxon>Archosauria</taxon>
        <taxon>Dinosauria</taxon>
        <taxon>Saurischia</taxon>
        <taxon>Theropoda</taxon>
        <taxon>Coelurosauria</taxon>
        <taxon>Aves</taxon>
        <taxon>Neognathae</taxon>
        <taxon>Neoaves</taxon>
        <taxon>Telluraves</taxon>
        <taxon>Australaves</taxon>
        <taxon>Passeriformes</taxon>
        <taxon>Turdidae</taxon>
        <taxon>Catharus</taxon>
    </lineage>
</organism>